<evidence type="ECO:0000313" key="2">
    <source>
        <dbReference type="EMBL" id="OGF99514.1"/>
    </source>
</evidence>
<dbReference type="Pfam" id="PF13847">
    <property type="entry name" value="Methyltransf_31"/>
    <property type="match status" value="1"/>
</dbReference>
<gene>
    <name evidence="2" type="ORF">A2Y99_02830</name>
</gene>
<reference evidence="2 3" key="1">
    <citation type="journal article" date="2016" name="Nat. Commun.">
        <title>Thousands of microbial genomes shed light on interconnected biogeochemical processes in an aquifer system.</title>
        <authorList>
            <person name="Anantharaman K."/>
            <person name="Brown C.T."/>
            <person name="Hug L.A."/>
            <person name="Sharon I."/>
            <person name="Castelle C.J."/>
            <person name="Probst A.J."/>
            <person name="Thomas B.C."/>
            <person name="Singh A."/>
            <person name="Wilkins M.J."/>
            <person name="Karaoz U."/>
            <person name="Brodie E.L."/>
            <person name="Williams K.H."/>
            <person name="Hubbard S.S."/>
            <person name="Banfield J.F."/>
        </authorList>
    </citation>
    <scope>NUCLEOTIDE SEQUENCE [LARGE SCALE GENOMIC DNA]</scope>
</reference>
<organism evidence="2 3">
    <name type="scientific">Candidatus Gottesmanbacteria bacterium RBG_13_37_7</name>
    <dbReference type="NCBI Taxonomy" id="1798369"/>
    <lineage>
        <taxon>Bacteria</taxon>
        <taxon>Candidatus Gottesmaniibacteriota</taxon>
    </lineage>
</organism>
<accession>A0A1F5YH88</accession>
<dbReference type="Gene3D" id="3.40.50.150">
    <property type="entry name" value="Vaccinia Virus protein VP39"/>
    <property type="match status" value="1"/>
</dbReference>
<feature type="domain" description="Methyltransferase" evidence="1">
    <location>
        <begin position="48"/>
        <end position="153"/>
    </location>
</feature>
<sequence>MEKNIDDLHKEVPGNYYHFGIKHNIFQKFWHEKRFQEVGKVVATIPSKKMLDIGCHGGKFTFEMSILIPGAKIYGIDISSQAISYAKKTYPKFSFRTGRAEKLPYSPNNFDLVTCLEVLEHVETPTLVIKEVRRVLKNGEHFVVLVPSENWLFKLIWFFWIRFGPGRIWHHTHLQKFNGRRLENMLKKEGFQIIKKKTCLLDMLLLIDAKKLGATRKNR</sequence>
<dbReference type="PANTHER" id="PTHR43591:SF24">
    <property type="entry name" value="2-METHOXY-6-POLYPRENYL-1,4-BENZOQUINOL METHYLASE, MITOCHONDRIAL"/>
    <property type="match status" value="1"/>
</dbReference>
<dbReference type="SUPFAM" id="SSF53335">
    <property type="entry name" value="S-adenosyl-L-methionine-dependent methyltransferases"/>
    <property type="match status" value="1"/>
</dbReference>
<dbReference type="GO" id="GO:0008168">
    <property type="term" value="F:methyltransferase activity"/>
    <property type="evidence" value="ECO:0007669"/>
    <property type="project" value="TreeGrafter"/>
</dbReference>
<dbReference type="EMBL" id="MFIY01000049">
    <property type="protein sequence ID" value="OGF99514.1"/>
    <property type="molecule type" value="Genomic_DNA"/>
</dbReference>
<evidence type="ECO:0000259" key="1">
    <source>
        <dbReference type="Pfam" id="PF13847"/>
    </source>
</evidence>
<comment type="caution">
    <text evidence="2">The sequence shown here is derived from an EMBL/GenBank/DDBJ whole genome shotgun (WGS) entry which is preliminary data.</text>
</comment>
<name>A0A1F5YH88_9BACT</name>
<evidence type="ECO:0000313" key="3">
    <source>
        <dbReference type="Proteomes" id="UP000178230"/>
    </source>
</evidence>
<protein>
    <recommendedName>
        <fullName evidence="1">Methyltransferase domain-containing protein</fullName>
    </recommendedName>
</protein>
<dbReference type="InterPro" id="IPR025714">
    <property type="entry name" value="Methyltranfer_dom"/>
</dbReference>
<proteinExistence type="predicted"/>
<dbReference type="Proteomes" id="UP000178230">
    <property type="component" value="Unassembled WGS sequence"/>
</dbReference>
<dbReference type="PANTHER" id="PTHR43591">
    <property type="entry name" value="METHYLTRANSFERASE"/>
    <property type="match status" value="1"/>
</dbReference>
<dbReference type="CDD" id="cd02440">
    <property type="entry name" value="AdoMet_MTases"/>
    <property type="match status" value="1"/>
</dbReference>
<dbReference type="InterPro" id="IPR029063">
    <property type="entry name" value="SAM-dependent_MTases_sf"/>
</dbReference>
<dbReference type="AlphaFoldDB" id="A0A1F5YH88"/>